<name>A0A6N7Q1Z9_9BACT</name>
<proteinExistence type="predicted"/>
<dbReference type="OrthoDB" id="5519341at2"/>
<feature type="region of interest" description="Disordered" evidence="2">
    <location>
        <begin position="200"/>
        <end position="226"/>
    </location>
</feature>
<keyword evidence="4" id="KW-1185">Reference proteome</keyword>
<reference evidence="3 4" key="1">
    <citation type="submission" date="2019-10" db="EMBL/GenBank/DDBJ databases">
        <title>A soil myxobacterium in the family Polyangiaceae.</title>
        <authorList>
            <person name="Li Y."/>
            <person name="Wang J."/>
        </authorList>
    </citation>
    <scope>NUCLEOTIDE SEQUENCE [LARGE SCALE GENOMIC DNA]</scope>
    <source>
        <strain evidence="3 4">DSM 14734</strain>
    </source>
</reference>
<dbReference type="EMBL" id="WJIE01000011">
    <property type="protein sequence ID" value="MRG96284.1"/>
    <property type="molecule type" value="Genomic_DNA"/>
</dbReference>
<dbReference type="Proteomes" id="UP000440224">
    <property type="component" value="Unassembled WGS sequence"/>
</dbReference>
<evidence type="ECO:0000256" key="1">
    <source>
        <dbReference type="SAM" id="Coils"/>
    </source>
</evidence>
<dbReference type="RefSeq" id="WP_153823096.1">
    <property type="nucleotide sequence ID" value="NZ_WJIE01000011.1"/>
</dbReference>
<evidence type="ECO:0000313" key="4">
    <source>
        <dbReference type="Proteomes" id="UP000440224"/>
    </source>
</evidence>
<dbReference type="AlphaFoldDB" id="A0A6N7Q1Z9"/>
<protein>
    <submittedName>
        <fullName evidence="3">Uncharacterized protein</fullName>
    </submittedName>
</protein>
<accession>A0A6N7Q1Z9</accession>
<sequence length="226" mass="24938">MRFLGPKSTLAAFRWDLIYLFASLNAEEENLEIKSLAPLVLDLFHHLQTERAAFEEAENMLVVAFALRSRRDRKVDAKTLAIGGVARATDKAVYGRLFPTANPTQVTKMALDRQLQENKRIAKELGDLPVDHPLRAPYAVGLDEDIAALEKADEKVDEAEVSLALARSKVRQTKLHIDKQRLDVHAKLLQLLGDKKAADSFFRPSATAPGAADTDEEAAPKDGAEA</sequence>
<evidence type="ECO:0000313" key="3">
    <source>
        <dbReference type="EMBL" id="MRG96284.1"/>
    </source>
</evidence>
<keyword evidence="1" id="KW-0175">Coiled coil</keyword>
<comment type="caution">
    <text evidence="3">The sequence shown here is derived from an EMBL/GenBank/DDBJ whole genome shotgun (WGS) entry which is preliminary data.</text>
</comment>
<gene>
    <name evidence="3" type="ORF">GF068_30835</name>
</gene>
<feature type="coiled-coil region" evidence="1">
    <location>
        <begin position="142"/>
        <end position="169"/>
    </location>
</feature>
<organism evidence="3 4">
    <name type="scientific">Polyangium spumosum</name>
    <dbReference type="NCBI Taxonomy" id="889282"/>
    <lineage>
        <taxon>Bacteria</taxon>
        <taxon>Pseudomonadati</taxon>
        <taxon>Myxococcota</taxon>
        <taxon>Polyangia</taxon>
        <taxon>Polyangiales</taxon>
        <taxon>Polyangiaceae</taxon>
        <taxon>Polyangium</taxon>
    </lineage>
</organism>
<evidence type="ECO:0000256" key="2">
    <source>
        <dbReference type="SAM" id="MobiDB-lite"/>
    </source>
</evidence>